<gene>
    <name evidence="3" type="ORF">ACHAW5_005323</name>
</gene>
<sequence>MDPPHKDDATMPPEATTLHPEPPQASPSESPTRIPKKTQPLIEGVPGPAPPISLSQNGTMSNSFDDGGNSDSLSLPDGIRLPATVTPGMLDGRLRRAFFDLTPAQMREVLTEYDDAVRDKGGEIRNRTAYLFGVVKRYKTMSEDANPTPQGSLSDKILMRLDELVASGFCTPDDLDLKIKDRMRMLCEQDALDAIDEINGCSRRDIRNFASYFMGIMNRYMRGERQNPLTRGSKRRDNRQHDFQGVNDDRFSHYGRNDSQSGREGRGDGRDRHSSRDGDRNRRRRRRSRSRSRSYDSRSRSRSRSRSPDHRRRRRSRSGSNDRHHSRRHDGSTRDSRSNKVLLSLAKPYGQNQPLMTHTLPPPPPPPPPRPPQTMMQPMPQQPLPGQPQMMMPGGFQGQMQPPQQQMQPPPQQQQFMQPLGQISQPGQAMSVQMQQQLQQQQLQQQQLQQQQLIQQYLRQYQQVPGANVQLTQLGMMPGSQVALPSSMLLGQPAPGTQVSSQNFAMQSQNQGQPPLDIFHLADKAAQALSGRQFPQVNAPAPMSNPNFPPMPAPSASPGGPGQSFQTQNMTSEVDLPRMVQYAVQNLRVTGHIETALDAPLCGMLKRLPENAALKALEVFSSCDLSKMRNKGAYLSGILKKELIKLGL</sequence>
<comment type="caution">
    <text evidence="3">The sequence shown here is derived from an EMBL/GenBank/DDBJ whole genome shotgun (WGS) entry which is preliminary data.</text>
</comment>
<evidence type="ECO:0000313" key="4">
    <source>
        <dbReference type="Proteomes" id="UP001530315"/>
    </source>
</evidence>
<feature type="region of interest" description="Disordered" evidence="1">
    <location>
        <begin position="535"/>
        <end position="568"/>
    </location>
</feature>
<dbReference type="AlphaFoldDB" id="A0ABD3NND7"/>
<proteinExistence type="predicted"/>
<feature type="region of interest" description="Disordered" evidence="1">
    <location>
        <begin position="1"/>
        <end position="76"/>
    </location>
</feature>
<dbReference type="CDD" id="cd21039">
    <property type="entry name" value="NURR"/>
    <property type="match status" value="2"/>
</dbReference>
<feature type="compositionally biased region" description="Low complexity" evidence="1">
    <location>
        <begin position="556"/>
        <end position="566"/>
    </location>
</feature>
<feature type="compositionally biased region" description="Basic and acidic residues" evidence="1">
    <location>
        <begin position="239"/>
        <end position="280"/>
    </location>
</feature>
<keyword evidence="4" id="KW-1185">Reference proteome</keyword>
<organism evidence="3 4">
    <name type="scientific">Stephanodiscus triporus</name>
    <dbReference type="NCBI Taxonomy" id="2934178"/>
    <lineage>
        <taxon>Eukaryota</taxon>
        <taxon>Sar</taxon>
        <taxon>Stramenopiles</taxon>
        <taxon>Ochrophyta</taxon>
        <taxon>Bacillariophyta</taxon>
        <taxon>Coscinodiscophyceae</taxon>
        <taxon>Thalassiosirophycidae</taxon>
        <taxon>Stephanodiscales</taxon>
        <taxon>Stephanodiscaceae</taxon>
        <taxon>Stephanodiscus</taxon>
    </lineage>
</organism>
<evidence type="ECO:0000313" key="3">
    <source>
        <dbReference type="EMBL" id="KAL3777136.1"/>
    </source>
</evidence>
<protein>
    <recommendedName>
        <fullName evidence="2">Heterogeneous nuclear ribonucleoprotein Q acidic domain-containing protein</fullName>
    </recommendedName>
</protein>
<evidence type="ECO:0000259" key="2">
    <source>
        <dbReference type="Pfam" id="PF18360"/>
    </source>
</evidence>
<dbReference type="EMBL" id="JALLAZ020001311">
    <property type="protein sequence ID" value="KAL3777136.1"/>
    <property type="molecule type" value="Genomic_DNA"/>
</dbReference>
<dbReference type="Proteomes" id="UP001530315">
    <property type="component" value="Unassembled WGS sequence"/>
</dbReference>
<feature type="domain" description="Heterogeneous nuclear ribonucleoprotein Q acidic" evidence="2">
    <location>
        <begin position="576"/>
        <end position="641"/>
    </location>
</feature>
<feature type="region of interest" description="Disordered" evidence="1">
    <location>
        <begin position="224"/>
        <end position="412"/>
    </location>
</feature>
<feature type="domain" description="Heterogeneous nuclear ribonucleoprotein Q acidic" evidence="2">
    <location>
        <begin position="153"/>
        <end position="220"/>
    </location>
</feature>
<name>A0ABD3NND7_9STRA</name>
<evidence type="ECO:0000256" key="1">
    <source>
        <dbReference type="SAM" id="MobiDB-lite"/>
    </source>
</evidence>
<feature type="compositionally biased region" description="Basic residues" evidence="1">
    <location>
        <begin position="300"/>
        <end position="317"/>
    </location>
</feature>
<accession>A0ABD3NND7</accession>
<feature type="compositionally biased region" description="Basic and acidic residues" evidence="1">
    <location>
        <begin position="329"/>
        <end position="338"/>
    </location>
</feature>
<reference evidence="3 4" key="1">
    <citation type="submission" date="2024-10" db="EMBL/GenBank/DDBJ databases">
        <title>Updated reference genomes for cyclostephanoid diatoms.</title>
        <authorList>
            <person name="Roberts W.R."/>
            <person name="Alverson A.J."/>
        </authorList>
    </citation>
    <scope>NUCLEOTIDE SEQUENCE [LARGE SCALE GENOMIC DNA]</scope>
    <source>
        <strain evidence="3 4">AJA276-08</strain>
    </source>
</reference>
<dbReference type="InterPro" id="IPR041337">
    <property type="entry name" value="hnRNP_Q_AcD"/>
</dbReference>
<feature type="compositionally biased region" description="Low complexity" evidence="1">
    <location>
        <begin position="387"/>
        <end position="412"/>
    </location>
</feature>
<feature type="compositionally biased region" description="Pro residues" evidence="1">
    <location>
        <begin position="360"/>
        <end position="372"/>
    </location>
</feature>
<feature type="compositionally biased region" description="Basic residues" evidence="1">
    <location>
        <begin position="281"/>
        <end position="292"/>
    </location>
</feature>
<dbReference type="Pfam" id="PF18360">
    <property type="entry name" value="hnRNP_Q_AcD"/>
    <property type="match status" value="2"/>
</dbReference>
<feature type="compositionally biased region" description="Low complexity" evidence="1">
    <location>
        <begin position="61"/>
        <end position="75"/>
    </location>
</feature>